<protein>
    <recommendedName>
        <fullName evidence="2">Capsule synthesis protein CapA domain-containing protein</fullName>
    </recommendedName>
</protein>
<dbReference type="AlphaFoldDB" id="A0A507R2P6"/>
<dbReference type="InterPro" id="IPR029052">
    <property type="entry name" value="Metallo-depent_PP-like"/>
</dbReference>
<evidence type="ECO:0000256" key="1">
    <source>
        <dbReference type="ARBA" id="ARBA00005662"/>
    </source>
</evidence>
<dbReference type="Pfam" id="PF09587">
    <property type="entry name" value="PGA_cap"/>
    <property type="match status" value="1"/>
</dbReference>
<reference evidence="3 4" key="1">
    <citation type="submission" date="2019-06" db="EMBL/GenBank/DDBJ databases">
        <title>Wine fermentation using esterase from Monascus purpureus.</title>
        <authorList>
            <person name="Geng C."/>
            <person name="Zhang Y."/>
        </authorList>
    </citation>
    <scope>NUCLEOTIDE SEQUENCE [LARGE SCALE GENOMIC DNA]</scope>
    <source>
        <strain evidence="3">HQ1</strain>
    </source>
</reference>
<accession>A0A507R2P6</accession>
<evidence type="ECO:0000259" key="2">
    <source>
        <dbReference type="SMART" id="SM00854"/>
    </source>
</evidence>
<dbReference type="SMART" id="SM00854">
    <property type="entry name" value="PGA_cap"/>
    <property type="match status" value="1"/>
</dbReference>
<dbReference type="OrthoDB" id="189619at2759"/>
<dbReference type="Proteomes" id="UP000319663">
    <property type="component" value="Unassembled WGS sequence"/>
</dbReference>
<feature type="domain" description="Capsule synthesis protein CapA" evidence="2">
    <location>
        <begin position="7"/>
        <end position="307"/>
    </location>
</feature>
<evidence type="ECO:0000313" key="4">
    <source>
        <dbReference type="Proteomes" id="UP000319663"/>
    </source>
</evidence>
<name>A0A507R2P6_MONPU</name>
<dbReference type="EMBL" id="VIFY01000005">
    <property type="protein sequence ID" value="TQB76979.1"/>
    <property type="molecule type" value="Genomic_DNA"/>
</dbReference>
<keyword evidence="4" id="KW-1185">Reference proteome</keyword>
<dbReference type="STRING" id="5098.A0A507R2P6"/>
<dbReference type="PANTHER" id="PTHR33393">
    <property type="entry name" value="POLYGLUTAMINE SYNTHESIS ACCESSORY PROTEIN RV0574C-RELATED"/>
    <property type="match status" value="1"/>
</dbReference>
<gene>
    <name evidence="3" type="ORF">MPDQ_006160</name>
</gene>
<dbReference type="InterPro" id="IPR052169">
    <property type="entry name" value="CW_Biosynth-Accessory"/>
</dbReference>
<dbReference type="SUPFAM" id="SSF56300">
    <property type="entry name" value="Metallo-dependent phosphatases"/>
    <property type="match status" value="1"/>
</dbReference>
<comment type="similarity">
    <text evidence="1">Belongs to the CapA family.</text>
</comment>
<dbReference type="InterPro" id="IPR019079">
    <property type="entry name" value="Capsule_synth_CapA"/>
</dbReference>
<sequence>MQPRTFTLNFIGDVMLGRLIDQLLPPPATTKTHNPNATTDPDTFKKASNFIASYPALKSYSYSSPWGTTLPLLQRGSEMNLNLLNLETAVTDSSTRWPDKAFNFRMHPVNIPVLLEGGADYVNLANNHVLDFGVTGLRDTLRAVGSVGVEYSGVAIEKGQEVLPAVLHLPRSAAADGKDGHTVHVYSASDHPREWGSVSGVGFHLIDYSASTRKRLRTLLSPNHTTTSDTSDTNNKTEKPALRIFSIHWGPNYTWHPHGEIKSLAHFLVDECGIDIVHGHSAHHVQGVEARNGKLILYGCGDFVDDYRLNREFRNDLSAVWRVSVRESPGGVAGAGDQLKLDKLEIFPTRVQGFSAILLGKEDKDHKWVREKVTELSREMETVVRGELGDEGQLIVDL</sequence>
<comment type="caution">
    <text evidence="3">The sequence shown here is derived from an EMBL/GenBank/DDBJ whole genome shotgun (WGS) entry which is preliminary data.</text>
</comment>
<evidence type="ECO:0000313" key="3">
    <source>
        <dbReference type="EMBL" id="TQB76979.1"/>
    </source>
</evidence>
<dbReference type="CDD" id="cd07381">
    <property type="entry name" value="MPP_CapA"/>
    <property type="match status" value="1"/>
</dbReference>
<organism evidence="3 4">
    <name type="scientific">Monascus purpureus</name>
    <name type="common">Red mold</name>
    <name type="synonym">Monascus anka</name>
    <dbReference type="NCBI Taxonomy" id="5098"/>
    <lineage>
        <taxon>Eukaryota</taxon>
        <taxon>Fungi</taxon>
        <taxon>Dikarya</taxon>
        <taxon>Ascomycota</taxon>
        <taxon>Pezizomycotina</taxon>
        <taxon>Eurotiomycetes</taxon>
        <taxon>Eurotiomycetidae</taxon>
        <taxon>Eurotiales</taxon>
        <taxon>Aspergillaceae</taxon>
        <taxon>Monascus</taxon>
    </lineage>
</organism>
<dbReference type="PANTHER" id="PTHR33393:SF11">
    <property type="entry name" value="POLYGLUTAMINE SYNTHESIS ACCESSORY PROTEIN RV0574C-RELATED"/>
    <property type="match status" value="1"/>
</dbReference>
<proteinExistence type="inferred from homology"/>